<feature type="chain" id="PRO_5015994661" description="ASPIC/UnbV domain-containing protein" evidence="2">
    <location>
        <begin position="19"/>
        <end position="532"/>
    </location>
</feature>
<keyword evidence="1 2" id="KW-0732">Signal</keyword>
<organism evidence="4 5">
    <name type="scientific">Aestuariivirga litoralis</name>
    <dbReference type="NCBI Taxonomy" id="2650924"/>
    <lineage>
        <taxon>Bacteria</taxon>
        <taxon>Pseudomonadati</taxon>
        <taxon>Pseudomonadota</taxon>
        <taxon>Alphaproteobacteria</taxon>
        <taxon>Hyphomicrobiales</taxon>
        <taxon>Aestuariivirgaceae</taxon>
        <taxon>Aestuariivirga</taxon>
    </lineage>
</organism>
<protein>
    <recommendedName>
        <fullName evidence="3">ASPIC/UnbV domain-containing protein</fullName>
    </recommendedName>
</protein>
<dbReference type="RefSeq" id="WP_111198793.1">
    <property type="nucleotide sequence ID" value="NZ_QKVK01000005.1"/>
</dbReference>
<reference evidence="5" key="1">
    <citation type="submission" date="2018-06" db="EMBL/GenBank/DDBJ databases">
        <title>Aestuariibacter litoralis strain KCTC 52945T.</title>
        <authorList>
            <person name="Li X."/>
            <person name="Salam N."/>
            <person name="Li J.-L."/>
            <person name="Chen Y.-M."/>
            <person name="Yang Z.-W."/>
            <person name="Zhang L.-Y."/>
            <person name="Han M.-X."/>
            <person name="Xiao M."/>
            <person name="Li W.-J."/>
        </authorList>
    </citation>
    <scope>NUCLEOTIDE SEQUENCE [LARGE SCALE GENOMIC DNA]</scope>
    <source>
        <strain evidence="5">KCTC 52945</strain>
    </source>
</reference>
<proteinExistence type="predicted"/>
<dbReference type="PANTHER" id="PTHR16026:SF0">
    <property type="entry name" value="CARTILAGE ACIDIC PROTEIN 1"/>
    <property type="match status" value="1"/>
</dbReference>
<dbReference type="EMBL" id="QKVK01000005">
    <property type="protein sequence ID" value="PZF76556.1"/>
    <property type="molecule type" value="Genomic_DNA"/>
</dbReference>
<feature type="signal peptide" evidence="2">
    <location>
        <begin position="1"/>
        <end position="18"/>
    </location>
</feature>
<evidence type="ECO:0000256" key="2">
    <source>
        <dbReference type="SAM" id="SignalP"/>
    </source>
</evidence>
<evidence type="ECO:0000313" key="5">
    <source>
        <dbReference type="Proteomes" id="UP000248795"/>
    </source>
</evidence>
<dbReference type="Pfam" id="PF07593">
    <property type="entry name" value="UnbV_ASPIC"/>
    <property type="match status" value="1"/>
</dbReference>
<keyword evidence="5" id="KW-1185">Reference proteome</keyword>
<sequence length="532" mass="57446">MRRAALALLMLAAGQAHAADTPVVPAFTEETKTSGIDSVYTGQWQYMVGGGAAAFDCNGDGFEDVLIAGGEMPAAFYVNRSARGGALTFAKQQSGLEFDAMTGAYPIDIDGDGIMDVVVLRVGENIVMKGKGDCQFTRANEDWGFAGGDGWSTAYAATWEKGNQWPTIAIGNYIDRAQELEPWGSCTPNVMQRPKPGAKGFDAPVALTPSYCPLSMLFTDWNNSGTADLRMANDREYYEGGQEQMWQVRPGQPPKLYTKEDGWAYLRIWGMGIAGYDLDGDGYQEYAITSMADNKLQTLKEPPKDGGAAKPTFKDVAWPKGVTAHRPFTGDDLKPSTAWHIDFQDVNNDGLADIFIAKGNVSEMPDFAMKDPNNLLVQARDGTFIEMADKAGVASTETARGGVLTDFNLDGLVDLLVVNRYAPTQLWRNVTPGAGNWIEVKLQQPGGNVNAIGAMVEVKTELGRQAREVVSGGGHVSGQSGWVHFGIGDAKQAEVRVRWPGEDWGKPMTVDANGFAVLDKAKAAAEAWTPNR</sequence>
<dbReference type="InterPro" id="IPR028994">
    <property type="entry name" value="Integrin_alpha_N"/>
</dbReference>
<accession>A0A2W2BSY5</accession>
<dbReference type="AlphaFoldDB" id="A0A2W2BSY5"/>
<comment type="caution">
    <text evidence="4">The sequence shown here is derived from an EMBL/GenBank/DDBJ whole genome shotgun (WGS) entry which is preliminary data.</text>
</comment>
<name>A0A2W2BSY5_9HYPH</name>
<evidence type="ECO:0000313" key="4">
    <source>
        <dbReference type="EMBL" id="PZF76556.1"/>
    </source>
</evidence>
<dbReference type="InterPro" id="IPR027039">
    <property type="entry name" value="Crtac1"/>
</dbReference>
<dbReference type="Proteomes" id="UP000248795">
    <property type="component" value="Unassembled WGS sequence"/>
</dbReference>
<evidence type="ECO:0000256" key="1">
    <source>
        <dbReference type="ARBA" id="ARBA00022729"/>
    </source>
</evidence>
<dbReference type="InterPro" id="IPR011519">
    <property type="entry name" value="UnbV_ASPIC"/>
</dbReference>
<dbReference type="PANTHER" id="PTHR16026">
    <property type="entry name" value="CARTILAGE ACIDIC PROTEIN 1"/>
    <property type="match status" value="1"/>
</dbReference>
<dbReference type="Pfam" id="PF13517">
    <property type="entry name" value="FG-GAP_3"/>
    <property type="match status" value="2"/>
</dbReference>
<dbReference type="InterPro" id="IPR013517">
    <property type="entry name" value="FG-GAP"/>
</dbReference>
<dbReference type="Gene3D" id="2.130.10.130">
    <property type="entry name" value="Integrin alpha, N-terminal"/>
    <property type="match status" value="2"/>
</dbReference>
<evidence type="ECO:0000259" key="3">
    <source>
        <dbReference type="Pfam" id="PF07593"/>
    </source>
</evidence>
<feature type="domain" description="ASPIC/UnbV" evidence="3">
    <location>
        <begin position="451"/>
        <end position="501"/>
    </location>
</feature>
<dbReference type="SUPFAM" id="SSF69318">
    <property type="entry name" value="Integrin alpha N-terminal domain"/>
    <property type="match status" value="1"/>
</dbReference>
<gene>
    <name evidence="4" type="ORF">DK847_12170</name>
</gene>